<dbReference type="SMART" id="SM00204">
    <property type="entry name" value="TGFB"/>
    <property type="match status" value="1"/>
</dbReference>
<dbReference type="PROSITE" id="PS51362">
    <property type="entry name" value="TGF_BETA_2"/>
    <property type="match status" value="1"/>
</dbReference>
<evidence type="ECO:0000256" key="4">
    <source>
        <dbReference type="ARBA" id="ARBA00022729"/>
    </source>
</evidence>
<evidence type="ECO:0000256" key="6">
    <source>
        <dbReference type="ARBA" id="ARBA00023157"/>
    </source>
</evidence>
<dbReference type="GO" id="GO:0035239">
    <property type="term" value="P:tube morphogenesis"/>
    <property type="evidence" value="ECO:0007669"/>
    <property type="project" value="UniProtKB-ARBA"/>
</dbReference>
<dbReference type="InterPro" id="IPR015615">
    <property type="entry name" value="TGF-beta-rel"/>
</dbReference>
<feature type="signal peptide" evidence="10">
    <location>
        <begin position="1"/>
        <end position="35"/>
    </location>
</feature>
<dbReference type="InterPro" id="IPR017948">
    <property type="entry name" value="TGFb_CS"/>
</dbReference>
<dbReference type="GO" id="GO:0005125">
    <property type="term" value="F:cytokine activity"/>
    <property type="evidence" value="ECO:0007669"/>
    <property type="project" value="TreeGrafter"/>
</dbReference>
<keyword evidence="6" id="KW-1015">Disulfide bond</keyword>
<evidence type="ECO:0000313" key="12">
    <source>
        <dbReference type="EMBL" id="KAG5280850.1"/>
    </source>
</evidence>
<feature type="domain" description="TGF-beta family profile" evidence="11">
    <location>
        <begin position="406"/>
        <end position="518"/>
    </location>
</feature>
<evidence type="ECO:0000256" key="5">
    <source>
        <dbReference type="ARBA" id="ARBA00023030"/>
    </source>
</evidence>
<organism evidence="12 13">
    <name type="scientific">Alosa alosa</name>
    <name type="common">allis shad</name>
    <dbReference type="NCBI Taxonomy" id="278164"/>
    <lineage>
        <taxon>Eukaryota</taxon>
        <taxon>Metazoa</taxon>
        <taxon>Chordata</taxon>
        <taxon>Craniata</taxon>
        <taxon>Vertebrata</taxon>
        <taxon>Euteleostomi</taxon>
        <taxon>Actinopterygii</taxon>
        <taxon>Neopterygii</taxon>
        <taxon>Teleostei</taxon>
        <taxon>Clupei</taxon>
        <taxon>Clupeiformes</taxon>
        <taxon>Clupeoidei</taxon>
        <taxon>Clupeidae</taxon>
        <taxon>Alosa</taxon>
    </lineage>
</organism>
<feature type="region of interest" description="Disordered" evidence="9">
    <location>
        <begin position="279"/>
        <end position="322"/>
    </location>
</feature>
<comment type="subcellular location">
    <subcellularLocation>
        <location evidence="1">Secreted</location>
    </subcellularLocation>
</comment>
<dbReference type="Gene3D" id="2.10.90.10">
    <property type="entry name" value="Cystine-knot cytokines"/>
    <property type="match status" value="1"/>
</dbReference>
<dbReference type="EMBL" id="JADWDJ010000005">
    <property type="protein sequence ID" value="KAG5280850.1"/>
    <property type="molecule type" value="Genomic_DNA"/>
</dbReference>
<evidence type="ECO:0000313" key="13">
    <source>
        <dbReference type="Proteomes" id="UP000823561"/>
    </source>
</evidence>
<dbReference type="PANTHER" id="PTHR11848">
    <property type="entry name" value="TGF-BETA FAMILY"/>
    <property type="match status" value="1"/>
</dbReference>
<comment type="caution">
    <text evidence="12">The sequence shown here is derived from an EMBL/GenBank/DDBJ whole genome shotgun (WGS) entry which is preliminary data.</text>
</comment>
<dbReference type="FunFam" id="2.10.90.10:FF:000001">
    <property type="entry name" value="Bone morphogenetic protein 4"/>
    <property type="match status" value="1"/>
</dbReference>
<reference evidence="12" key="1">
    <citation type="submission" date="2020-10" db="EMBL/GenBank/DDBJ databases">
        <title>Chromosome-scale genome assembly of the Allis shad, Alosa alosa.</title>
        <authorList>
            <person name="Margot Z."/>
            <person name="Christophe K."/>
            <person name="Cabau C."/>
            <person name="Louis A."/>
            <person name="Berthelot C."/>
            <person name="Parey E."/>
            <person name="Roest Crollius H."/>
            <person name="Montfort J."/>
            <person name="Robinson-Rechavi M."/>
            <person name="Bucao C."/>
            <person name="Bouchez O."/>
            <person name="Gislard M."/>
            <person name="Lluch J."/>
            <person name="Milhes M."/>
            <person name="Lampietro C."/>
            <person name="Lopez Roques C."/>
            <person name="Donnadieu C."/>
            <person name="Braasch I."/>
            <person name="Desvignes T."/>
            <person name="Postlethwait J."/>
            <person name="Bobe J."/>
            <person name="Guiguen Y."/>
        </authorList>
    </citation>
    <scope>NUCLEOTIDE SEQUENCE</scope>
    <source>
        <strain evidence="12">M-15738</strain>
        <tissue evidence="12">Blood</tissue>
    </source>
</reference>
<protein>
    <recommendedName>
        <fullName evidence="11">TGF-beta family profile domain-containing protein</fullName>
    </recommendedName>
</protein>
<evidence type="ECO:0000259" key="11">
    <source>
        <dbReference type="PROSITE" id="PS51362"/>
    </source>
</evidence>
<name>A0AAV6H452_9TELE</name>
<dbReference type="PANTHER" id="PTHR11848:SF39">
    <property type="entry name" value="BONE MORPHOGENETIC PROTEIN 10"/>
    <property type="match status" value="1"/>
</dbReference>
<dbReference type="Pfam" id="PF00688">
    <property type="entry name" value="TGFb_propeptide"/>
    <property type="match status" value="2"/>
</dbReference>
<dbReference type="SUPFAM" id="SSF57501">
    <property type="entry name" value="Cystine-knot cytokines"/>
    <property type="match status" value="1"/>
</dbReference>
<feature type="region of interest" description="Disordered" evidence="9">
    <location>
        <begin position="197"/>
        <end position="232"/>
    </location>
</feature>
<gene>
    <name evidence="12" type="ORF">AALO_G00064720</name>
</gene>
<evidence type="ECO:0000256" key="2">
    <source>
        <dbReference type="ARBA" id="ARBA00006656"/>
    </source>
</evidence>
<proteinExistence type="inferred from homology"/>
<evidence type="ECO:0000256" key="7">
    <source>
        <dbReference type="ARBA" id="ARBA00023180"/>
    </source>
</evidence>
<keyword evidence="5 8" id="KW-0339">Growth factor</keyword>
<comment type="similarity">
    <text evidence="2 8">Belongs to the TGF-beta family.</text>
</comment>
<evidence type="ECO:0000256" key="3">
    <source>
        <dbReference type="ARBA" id="ARBA00022525"/>
    </source>
</evidence>
<evidence type="ECO:0000256" key="8">
    <source>
        <dbReference type="RuleBase" id="RU000354"/>
    </source>
</evidence>
<keyword evidence="7" id="KW-0325">Glycoprotein</keyword>
<keyword evidence="4 10" id="KW-0732">Signal</keyword>
<dbReference type="InterPro" id="IPR029034">
    <property type="entry name" value="Cystine-knot_cytokine"/>
</dbReference>
<dbReference type="Pfam" id="PF00019">
    <property type="entry name" value="TGF_beta"/>
    <property type="match status" value="1"/>
</dbReference>
<feature type="compositionally biased region" description="Gly residues" evidence="9">
    <location>
        <begin position="202"/>
        <end position="214"/>
    </location>
</feature>
<evidence type="ECO:0000256" key="9">
    <source>
        <dbReference type="SAM" id="MobiDB-lite"/>
    </source>
</evidence>
<dbReference type="GO" id="GO:0008083">
    <property type="term" value="F:growth factor activity"/>
    <property type="evidence" value="ECO:0007669"/>
    <property type="project" value="UniProtKB-KW"/>
</dbReference>
<feature type="chain" id="PRO_5043507192" description="TGF-beta family profile domain-containing protein" evidence="10">
    <location>
        <begin position="36"/>
        <end position="518"/>
    </location>
</feature>
<evidence type="ECO:0000256" key="1">
    <source>
        <dbReference type="ARBA" id="ARBA00004613"/>
    </source>
</evidence>
<dbReference type="InterPro" id="IPR001111">
    <property type="entry name" value="TGF-b_propeptide"/>
</dbReference>
<dbReference type="GO" id="GO:0030509">
    <property type="term" value="P:BMP signaling pathway"/>
    <property type="evidence" value="ECO:0007669"/>
    <property type="project" value="TreeGrafter"/>
</dbReference>
<keyword evidence="13" id="KW-1185">Reference proteome</keyword>
<dbReference type="PROSITE" id="PS00250">
    <property type="entry name" value="TGF_BETA_1"/>
    <property type="match status" value="1"/>
</dbReference>
<dbReference type="Proteomes" id="UP000823561">
    <property type="component" value="Chromosome 5"/>
</dbReference>
<keyword evidence="3" id="KW-0964">Secreted</keyword>
<dbReference type="AlphaFoldDB" id="A0AAV6H452"/>
<accession>A0AAV6H452</accession>
<dbReference type="InterPro" id="IPR001839">
    <property type="entry name" value="TGF-b_C"/>
</dbReference>
<dbReference type="Gene3D" id="2.60.120.970">
    <property type="match status" value="1"/>
</dbReference>
<dbReference type="GO" id="GO:0005615">
    <property type="term" value="C:extracellular space"/>
    <property type="evidence" value="ECO:0007669"/>
    <property type="project" value="TreeGrafter"/>
</dbReference>
<sequence>MVGMGLLQSRRLSFIMSPVLLTSLALLLCPPFGGGSPITAPERHRPAPGLDDGRGGVVDPSLLEQDSEVDVQKLLETLKGQFLRTFNLSGLGPRPQPGTVERVDPPEYMMELYNRFANDRTSMPTANIIRSFKNEDSSPCIVGPRGVRIHPLLFNVSLPHHERVTAAELRLYTLVQTDRHLYAGVDRKVTVYEVEQRYPGNSNGGGVDGGGGEANGDAMENGSDGGSDGGSEERTALVELASRQVYGMDDGWESFDMTAAVHRWRKSGSATTHRLEVHIASLDGDKDGEEEPGQTGGERSDRPAAGTGNMEIETSQEDRHRPLMIVFSDDQTGDHRGDRRELNEMIGHEAGGGNGLQDGGLNSLLEELGEMGLGSDADPGNGDGNEPDEEALMQMRSNLIYDTSSRIRRNAKGNHCKKNSLYVEFKDIGWDSWILAPNGYEAYECTGVCSFPLTPHVKPTKHALVQTLVNLKSPQKVAPACCVPTKLDPISLLYLDDAGVVTYKYKFEGMVVAECGCR</sequence>
<evidence type="ECO:0000256" key="10">
    <source>
        <dbReference type="SAM" id="SignalP"/>
    </source>
</evidence>